<protein>
    <submittedName>
        <fullName evidence="1">Uncharacterized protein</fullName>
    </submittedName>
</protein>
<reference evidence="1" key="1">
    <citation type="submission" date="2021-02" db="EMBL/GenBank/DDBJ databases">
        <authorList>
            <person name="Nowell W R."/>
        </authorList>
    </citation>
    <scope>NUCLEOTIDE SEQUENCE</scope>
</reference>
<accession>A0A8S2TLR7</accession>
<evidence type="ECO:0000313" key="2">
    <source>
        <dbReference type="Proteomes" id="UP000682733"/>
    </source>
</evidence>
<name>A0A8S2TLR7_9BILA</name>
<dbReference type="EMBL" id="CAJOBA010056166">
    <property type="protein sequence ID" value="CAF4289827.1"/>
    <property type="molecule type" value="Genomic_DNA"/>
</dbReference>
<feature type="non-terminal residue" evidence="1">
    <location>
        <position position="1"/>
    </location>
</feature>
<sequence>ECVQSYFPSQIVFSPDNGQTIFAIDEMNQQPYITYSLSSPVRETAFIMKTFPYSIRDSTQSKYYVQLLIDSPPLCCMYGTYWKYGGNIFNLFLPIGGLI</sequence>
<organism evidence="1 2">
    <name type="scientific">Didymodactylos carnosus</name>
    <dbReference type="NCBI Taxonomy" id="1234261"/>
    <lineage>
        <taxon>Eukaryota</taxon>
        <taxon>Metazoa</taxon>
        <taxon>Spiralia</taxon>
        <taxon>Gnathifera</taxon>
        <taxon>Rotifera</taxon>
        <taxon>Eurotatoria</taxon>
        <taxon>Bdelloidea</taxon>
        <taxon>Philodinida</taxon>
        <taxon>Philodinidae</taxon>
        <taxon>Didymodactylos</taxon>
    </lineage>
</organism>
<dbReference type="Proteomes" id="UP000682733">
    <property type="component" value="Unassembled WGS sequence"/>
</dbReference>
<proteinExistence type="predicted"/>
<evidence type="ECO:0000313" key="1">
    <source>
        <dbReference type="EMBL" id="CAF4289827.1"/>
    </source>
</evidence>
<gene>
    <name evidence="1" type="ORF">TMI583_LOCUS37993</name>
</gene>
<dbReference type="AlphaFoldDB" id="A0A8S2TLR7"/>
<comment type="caution">
    <text evidence="1">The sequence shown here is derived from an EMBL/GenBank/DDBJ whole genome shotgun (WGS) entry which is preliminary data.</text>
</comment>